<protein>
    <recommendedName>
        <fullName evidence="3">Prevent-host-death family protein</fullName>
    </recommendedName>
</protein>
<evidence type="ECO:0000313" key="2">
    <source>
        <dbReference type="Proteomes" id="UP001234880"/>
    </source>
</evidence>
<accession>A0ABT9L005</accession>
<gene>
    <name evidence="1" type="ORF">JOF35_005183</name>
</gene>
<keyword evidence="2" id="KW-1185">Reference proteome</keyword>
<name>A0ABT9L005_9ACTN</name>
<reference evidence="1 2" key="1">
    <citation type="submission" date="2023-07" db="EMBL/GenBank/DDBJ databases">
        <title>Sequencing the genomes of 1000 actinobacteria strains.</title>
        <authorList>
            <person name="Klenk H.-P."/>
        </authorList>
    </citation>
    <scope>NUCLEOTIDE SEQUENCE [LARGE SCALE GENOMIC DNA]</scope>
    <source>
        <strain evidence="1 2">DSM 41600</strain>
    </source>
</reference>
<comment type="caution">
    <text evidence="1">The sequence shown here is derived from an EMBL/GenBank/DDBJ whole genome shotgun (WGS) entry which is preliminary data.</text>
</comment>
<evidence type="ECO:0008006" key="3">
    <source>
        <dbReference type="Google" id="ProtNLM"/>
    </source>
</evidence>
<evidence type="ECO:0000313" key="1">
    <source>
        <dbReference type="EMBL" id="MDP9612906.1"/>
    </source>
</evidence>
<dbReference type="EMBL" id="JAURUE010000001">
    <property type="protein sequence ID" value="MDP9612906.1"/>
    <property type="molecule type" value="Genomic_DNA"/>
</dbReference>
<sequence length="64" mass="6579">MISDHGGAPAAALIPVGELAELRRLQEEADIAEADHRKAEGGPVVTHDAFMADLEAGDARSAAS</sequence>
<organism evidence="1 2">
    <name type="scientific">Streptomyces demainii</name>
    <dbReference type="NCBI Taxonomy" id="588122"/>
    <lineage>
        <taxon>Bacteria</taxon>
        <taxon>Bacillati</taxon>
        <taxon>Actinomycetota</taxon>
        <taxon>Actinomycetes</taxon>
        <taxon>Kitasatosporales</taxon>
        <taxon>Streptomycetaceae</taxon>
        <taxon>Streptomyces</taxon>
    </lineage>
</organism>
<proteinExistence type="predicted"/>
<dbReference type="Proteomes" id="UP001234880">
    <property type="component" value="Unassembled WGS sequence"/>
</dbReference>